<evidence type="ECO:0000313" key="3">
    <source>
        <dbReference type="Proteomes" id="UP000265703"/>
    </source>
</evidence>
<gene>
    <name evidence="2" type="ORF">C1645_793309</name>
</gene>
<feature type="non-terminal residue" evidence="2">
    <location>
        <position position="61"/>
    </location>
</feature>
<keyword evidence="1" id="KW-0472">Membrane</keyword>
<keyword evidence="1" id="KW-0812">Transmembrane</keyword>
<keyword evidence="3" id="KW-1185">Reference proteome</keyword>
<organism evidence="2 3">
    <name type="scientific">Glomus cerebriforme</name>
    <dbReference type="NCBI Taxonomy" id="658196"/>
    <lineage>
        <taxon>Eukaryota</taxon>
        <taxon>Fungi</taxon>
        <taxon>Fungi incertae sedis</taxon>
        <taxon>Mucoromycota</taxon>
        <taxon>Glomeromycotina</taxon>
        <taxon>Glomeromycetes</taxon>
        <taxon>Glomerales</taxon>
        <taxon>Glomeraceae</taxon>
        <taxon>Glomus</taxon>
    </lineage>
</organism>
<dbReference type="Proteomes" id="UP000265703">
    <property type="component" value="Unassembled WGS sequence"/>
</dbReference>
<feature type="transmembrane region" description="Helical" evidence="1">
    <location>
        <begin position="35"/>
        <end position="55"/>
    </location>
</feature>
<proteinExistence type="predicted"/>
<name>A0A397S6V3_9GLOM</name>
<keyword evidence="1" id="KW-1133">Transmembrane helix</keyword>
<evidence type="ECO:0000313" key="2">
    <source>
        <dbReference type="EMBL" id="RIA80065.1"/>
    </source>
</evidence>
<evidence type="ECO:0000256" key="1">
    <source>
        <dbReference type="SAM" id="Phobius"/>
    </source>
</evidence>
<reference evidence="2 3" key="1">
    <citation type="submission" date="2018-06" db="EMBL/GenBank/DDBJ databases">
        <title>Comparative genomics reveals the genomic features of Rhizophagus irregularis, R. cerebriforme, R. diaphanum and Gigaspora rosea, and their symbiotic lifestyle signature.</title>
        <authorList>
            <person name="Morin E."/>
            <person name="San Clemente H."/>
            <person name="Chen E.C.H."/>
            <person name="De La Providencia I."/>
            <person name="Hainaut M."/>
            <person name="Kuo A."/>
            <person name="Kohler A."/>
            <person name="Murat C."/>
            <person name="Tang N."/>
            <person name="Roy S."/>
            <person name="Loubradou J."/>
            <person name="Henrissat B."/>
            <person name="Grigoriev I.V."/>
            <person name="Corradi N."/>
            <person name="Roux C."/>
            <person name="Martin F.M."/>
        </authorList>
    </citation>
    <scope>NUCLEOTIDE SEQUENCE [LARGE SCALE GENOMIC DNA]</scope>
    <source>
        <strain evidence="2 3">DAOM 227022</strain>
    </source>
</reference>
<comment type="caution">
    <text evidence="2">The sequence shown here is derived from an EMBL/GenBank/DDBJ whole genome shotgun (WGS) entry which is preliminary data.</text>
</comment>
<accession>A0A397S6V3</accession>
<protein>
    <submittedName>
        <fullName evidence="2">Uncharacterized protein</fullName>
    </submittedName>
</protein>
<sequence length="61" mass="7190">MIPLKTIIDSRERHLDRCTGELIKMQVKIVVMQNIAWIIILTILFLYLSLCSILMNKYILL</sequence>
<dbReference type="AlphaFoldDB" id="A0A397S6V3"/>
<dbReference type="EMBL" id="QKYT01001056">
    <property type="protein sequence ID" value="RIA80065.1"/>
    <property type="molecule type" value="Genomic_DNA"/>
</dbReference>